<feature type="compositionally biased region" description="Acidic residues" evidence="1">
    <location>
        <begin position="266"/>
        <end position="281"/>
    </location>
</feature>
<dbReference type="AlphaFoldDB" id="A0AA38PY46"/>
<evidence type="ECO:0000313" key="3">
    <source>
        <dbReference type="EMBL" id="KAJ3983360.1"/>
    </source>
</evidence>
<feature type="compositionally biased region" description="Basic and acidic residues" evidence="1">
    <location>
        <begin position="492"/>
        <end position="534"/>
    </location>
</feature>
<name>A0AA38PY46_9AGAR</name>
<evidence type="ECO:0000256" key="2">
    <source>
        <dbReference type="SAM" id="SignalP"/>
    </source>
</evidence>
<dbReference type="EMBL" id="MU802025">
    <property type="protein sequence ID" value="KAJ3983360.1"/>
    <property type="molecule type" value="Genomic_DNA"/>
</dbReference>
<dbReference type="Proteomes" id="UP001163850">
    <property type="component" value="Unassembled WGS sequence"/>
</dbReference>
<keyword evidence="2" id="KW-0732">Signal</keyword>
<evidence type="ECO:0000256" key="1">
    <source>
        <dbReference type="SAM" id="MobiDB-lite"/>
    </source>
</evidence>
<sequence length="561" mass="62008">MQLLSSAKFYITLLEGLFFFTTTAVAVPIEPDVTALQMSGALDASSQNRPHISPYAIRTRLENDKVLDKPTGLEGNLFVHTTLYDYPESFTTAFTSAVEEMLKPTIPSVVAAIRIYHPNLKFEQTLPSIPITRLTENKTSPANLYDFHITFSGNDKKGEHWSMNHPDEVPYFGEIDQKCLEKRGADYSYRRELLTGKIGRYYPQEEVLVSFKDGKIITKPAGAAWTKGKTLMFKRISRKRIRREEEEALGLDEEVKEALGLTGVDSDSDESEQSDSDSNEDDGVHSGSGGESAEEDGEEEELLVGVDADIEDTGDEDEEITPIISKRALKKQTRQQQIQRLRERKAKWKKTKSQVALTSTQKHESSVVSVSSEPSKLPPTPPTPVKVSRISTDLSIPGKPGRTNLSKPSKPSTLTPLSALGTDDSIDTILVGALESAYKPQPRSQVEPIDAATTITSSLSKGAHTLAKRQAQMKQDPMEVKVRKKIGQKPGPNKDIEGINREKANAAKEQMVKKDMKTKSVLKETSKKGGKAQDHPPPSESGLNSGPPRKKKRRKVITEEA</sequence>
<proteinExistence type="predicted"/>
<reference evidence="3" key="1">
    <citation type="submission" date="2022-08" db="EMBL/GenBank/DDBJ databases">
        <authorList>
            <consortium name="DOE Joint Genome Institute"/>
            <person name="Min B."/>
            <person name="Riley R."/>
            <person name="Sierra-Patev S."/>
            <person name="Naranjo-Ortiz M."/>
            <person name="Looney B."/>
            <person name="Konkel Z."/>
            <person name="Slot J.C."/>
            <person name="Sakamoto Y."/>
            <person name="Steenwyk J.L."/>
            <person name="Rokas A."/>
            <person name="Carro J."/>
            <person name="Camarero S."/>
            <person name="Ferreira P."/>
            <person name="Molpeceres G."/>
            <person name="Ruiz-Duenas F.J."/>
            <person name="Serrano A."/>
            <person name="Henrissat B."/>
            <person name="Drula E."/>
            <person name="Hughes K.W."/>
            <person name="Mata J.L."/>
            <person name="Ishikawa N.K."/>
            <person name="Vargas-Isla R."/>
            <person name="Ushijima S."/>
            <person name="Smith C.A."/>
            <person name="Ahrendt S."/>
            <person name="Andreopoulos W."/>
            <person name="He G."/>
            <person name="Labutti K."/>
            <person name="Lipzen A."/>
            <person name="Ng V."/>
            <person name="Sandor L."/>
            <person name="Barry K."/>
            <person name="Martinez A.T."/>
            <person name="Xiao Y."/>
            <person name="Gibbons J.G."/>
            <person name="Terashima K."/>
            <person name="Hibbett D.S."/>
            <person name="Grigoriev I.V."/>
        </authorList>
    </citation>
    <scope>NUCLEOTIDE SEQUENCE</scope>
    <source>
        <strain evidence="3">TFB7829</strain>
    </source>
</reference>
<feature type="compositionally biased region" description="Low complexity" evidence="1">
    <location>
        <begin position="366"/>
        <end position="375"/>
    </location>
</feature>
<accession>A0AA38PY46</accession>
<feature type="chain" id="PRO_5041340901" evidence="2">
    <location>
        <begin position="27"/>
        <end position="561"/>
    </location>
</feature>
<feature type="signal peptide" evidence="2">
    <location>
        <begin position="1"/>
        <end position="26"/>
    </location>
</feature>
<comment type="caution">
    <text evidence="3">The sequence shown here is derived from an EMBL/GenBank/DDBJ whole genome shotgun (WGS) entry which is preliminary data.</text>
</comment>
<organism evidence="3 4">
    <name type="scientific">Lentinula detonsa</name>
    <dbReference type="NCBI Taxonomy" id="2804962"/>
    <lineage>
        <taxon>Eukaryota</taxon>
        <taxon>Fungi</taxon>
        <taxon>Dikarya</taxon>
        <taxon>Basidiomycota</taxon>
        <taxon>Agaricomycotina</taxon>
        <taxon>Agaricomycetes</taxon>
        <taxon>Agaricomycetidae</taxon>
        <taxon>Agaricales</taxon>
        <taxon>Marasmiineae</taxon>
        <taxon>Omphalotaceae</taxon>
        <taxon>Lentinula</taxon>
    </lineage>
</organism>
<gene>
    <name evidence="3" type="ORF">F5890DRAFT_1475430</name>
</gene>
<feature type="region of interest" description="Disordered" evidence="1">
    <location>
        <begin position="252"/>
        <end position="420"/>
    </location>
</feature>
<feature type="compositionally biased region" description="Basic residues" evidence="1">
    <location>
        <begin position="342"/>
        <end position="352"/>
    </location>
</feature>
<feature type="compositionally biased region" description="Acidic residues" evidence="1">
    <location>
        <begin position="292"/>
        <end position="320"/>
    </location>
</feature>
<evidence type="ECO:0000313" key="4">
    <source>
        <dbReference type="Proteomes" id="UP001163850"/>
    </source>
</evidence>
<feature type="compositionally biased region" description="Polar residues" evidence="1">
    <location>
        <begin position="403"/>
        <end position="416"/>
    </location>
</feature>
<feature type="region of interest" description="Disordered" evidence="1">
    <location>
        <begin position="470"/>
        <end position="561"/>
    </location>
</feature>
<protein>
    <submittedName>
        <fullName evidence="3">Uncharacterized protein</fullName>
    </submittedName>
</protein>